<dbReference type="PANTHER" id="PTHR45138:SF9">
    <property type="entry name" value="DIGUANYLATE CYCLASE DGCM-RELATED"/>
    <property type="match status" value="1"/>
</dbReference>
<keyword evidence="3" id="KW-0812">Transmembrane</keyword>
<dbReference type="GO" id="GO:0043709">
    <property type="term" value="P:cell adhesion involved in single-species biofilm formation"/>
    <property type="evidence" value="ECO:0007669"/>
    <property type="project" value="TreeGrafter"/>
</dbReference>
<gene>
    <name evidence="5" type="ORF">LRX75_01030</name>
</gene>
<dbReference type="FunFam" id="3.30.70.270:FF:000001">
    <property type="entry name" value="Diguanylate cyclase domain protein"/>
    <property type="match status" value="1"/>
</dbReference>
<dbReference type="SMART" id="SM00267">
    <property type="entry name" value="GGDEF"/>
    <property type="match status" value="1"/>
</dbReference>
<dbReference type="CDD" id="cd01949">
    <property type="entry name" value="GGDEF"/>
    <property type="match status" value="1"/>
</dbReference>
<dbReference type="SUPFAM" id="SSF55073">
    <property type="entry name" value="Nucleotide cyclase"/>
    <property type="match status" value="1"/>
</dbReference>
<dbReference type="EC" id="2.7.7.65" evidence="1"/>
<evidence type="ECO:0000259" key="4">
    <source>
        <dbReference type="PROSITE" id="PS50887"/>
    </source>
</evidence>
<dbReference type="GO" id="GO:0005886">
    <property type="term" value="C:plasma membrane"/>
    <property type="evidence" value="ECO:0007669"/>
    <property type="project" value="TreeGrafter"/>
</dbReference>
<proteinExistence type="predicted"/>
<dbReference type="InterPro" id="IPR029787">
    <property type="entry name" value="Nucleotide_cyclase"/>
</dbReference>
<evidence type="ECO:0000256" key="1">
    <source>
        <dbReference type="ARBA" id="ARBA00012528"/>
    </source>
</evidence>
<keyword evidence="6" id="KW-1185">Reference proteome</keyword>
<dbReference type="AlphaFoldDB" id="A0A9X1NPF8"/>
<dbReference type="GO" id="GO:1902201">
    <property type="term" value="P:negative regulation of bacterial-type flagellum-dependent cell motility"/>
    <property type="evidence" value="ECO:0007669"/>
    <property type="project" value="TreeGrafter"/>
</dbReference>
<dbReference type="Pfam" id="PF00990">
    <property type="entry name" value="GGDEF"/>
    <property type="match status" value="1"/>
</dbReference>
<name>A0A9X1NPF8_9HYPH</name>
<dbReference type="InterPro" id="IPR050469">
    <property type="entry name" value="Diguanylate_Cyclase"/>
</dbReference>
<dbReference type="Gene3D" id="3.30.70.270">
    <property type="match status" value="1"/>
</dbReference>
<dbReference type="RefSeq" id="WP_231811354.1">
    <property type="nucleotide sequence ID" value="NZ_JAJOZR010000001.1"/>
</dbReference>
<keyword evidence="3" id="KW-0472">Membrane</keyword>
<evidence type="ECO:0000256" key="2">
    <source>
        <dbReference type="ARBA" id="ARBA00034247"/>
    </source>
</evidence>
<dbReference type="GO" id="GO:0052621">
    <property type="term" value="F:diguanylate cyclase activity"/>
    <property type="evidence" value="ECO:0007669"/>
    <property type="project" value="UniProtKB-EC"/>
</dbReference>
<comment type="caution">
    <text evidence="5">The sequence shown here is derived from an EMBL/GenBank/DDBJ whole genome shotgun (WGS) entry which is preliminary data.</text>
</comment>
<keyword evidence="3" id="KW-1133">Transmembrane helix</keyword>
<dbReference type="Proteomes" id="UP001139089">
    <property type="component" value="Unassembled WGS sequence"/>
</dbReference>
<evidence type="ECO:0000256" key="3">
    <source>
        <dbReference type="SAM" id="Phobius"/>
    </source>
</evidence>
<feature type="domain" description="GGDEF" evidence="4">
    <location>
        <begin position="311"/>
        <end position="447"/>
    </location>
</feature>
<dbReference type="NCBIfam" id="TIGR00254">
    <property type="entry name" value="GGDEF"/>
    <property type="match status" value="1"/>
</dbReference>
<dbReference type="InterPro" id="IPR043128">
    <property type="entry name" value="Rev_trsase/Diguanyl_cyclase"/>
</dbReference>
<reference evidence="5" key="1">
    <citation type="submission" date="2021-12" db="EMBL/GenBank/DDBJ databases">
        <authorList>
            <person name="Li Y."/>
        </authorList>
    </citation>
    <scope>NUCLEOTIDE SEQUENCE</scope>
    <source>
        <strain evidence="5">DKSPLA3</strain>
    </source>
</reference>
<accession>A0A9X1NPF8</accession>
<dbReference type="PROSITE" id="PS50887">
    <property type="entry name" value="GGDEF"/>
    <property type="match status" value="1"/>
</dbReference>
<protein>
    <recommendedName>
        <fullName evidence="1">diguanylate cyclase</fullName>
        <ecNumber evidence="1">2.7.7.65</ecNumber>
    </recommendedName>
</protein>
<feature type="transmembrane region" description="Helical" evidence="3">
    <location>
        <begin position="197"/>
        <end position="217"/>
    </location>
</feature>
<comment type="catalytic activity">
    <reaction evidence="2">
        <text>2 GTP = 3',3'-c-di-GMP + 2 diphosphate</text>
        <dbReference type="Rhea" id="RHEA:24898"/>
        <dbReference type="ChEBI" id="CHEBI:33019"/>
        <dbReference type="ChEBI" id="CHEBI:37565"/>
        <dbReference type="ChEBI" id="CHEBI:58805"/>
        <dbReference type="EC" id="2.7.7.65"/>
    </reaction>
</comment>
<dbReference type="InterPro" id="IPR000160">
    <property type="entry name" value="GGDEF_dom"/>
</dbReference>
<evidence type="ECO:0000313" key="5">
    <source>
        <dbReference type="EMBL" id="MCD7107611.1"/>
    </source>
</evidence>
<dbReference type="EMBL" id="JAJOZR010000001">
    <property type="protein sequence ID" value="MCD7107611.1"/>
    <property type="molecule type" value="Genomic_DNA"/>
</dbReference>
<sequence length="460" mass="49273">MTFLRKPRHGISMRIVGRVALLLVCLYAGIAATYSVRFLNGIERDAQTARDEQIPLILSQNRNALKIERAASLIRSVYLAHDRKIERQIQLQLQTLCQSFTLDENQTLIAGARDIAASVKVIVSTREAARKLRDLGDAEMTAETATQIKNTDAASAEAYQHAIRTADRLSETLATDAVALADSMASTIGSAAREVKLGWTLILTLPVLFLVVTLWVVSRHVMAPIGAAVARLEAIGSGNAEGDAPRTPVFHELATIAGAVEAYGALSSDLSRTNTLLKILSDRDGLTGLANRRSLQAVLDAAFQAATAGGPDVGVMMIDLDHFKAINDTYGHHAGDACLVAVAAALQRFEEDAGVRVGRYGGEEFVAVLSGQGRAALAGIAERIRAEIMALDVRSEEGGRIALTTSIGVSHMAGRPLDGVHRLVSEADSALYQAKREGRNRVGFADLSGPRDIPKRNRQA</sequence>
<evidence type="ECO:0000313" key="6">
    <source>
        <dbReference type="Proteomes" id="UP001139089"/>
    </source>
</evidence>
<dbReference type="PANTHER" id="PTHR45138">
    <property type="entry name" value="REGULATORY COMPONENTS OF SENSORY TRANSDUCTION SYSTEM"/>
    <property type="match status" value="1"/>
</dbReference>
<organism evidence="5 6">
    <name type="scientific">Rhizobium quercicola</name>
    <dbReference type="NCBI Taxonomy" id="2901226"/>
    <lineage>
        <taxon>Bacteria</taxon>
        <taxon>Pseudomonadati</taxon>
        <taxon>Pseudomonadota</taxon>
        <taxon>Alphaproteobacteria</taxon>
        <taxon>Hyphomicrobiales</taxon>
        <taxon>Rhizobiaceae</taxon>
        <taxon>Rhizobium/Agrobacterium group</taxon>
        <taxon>Rhizobium</taxon>
    </lineage>
</organism>